<evidence type="ECO:0000256" key="3">
    <source>
        <dbReference type="PROSITE-ProRule" id="PRU00708"/>
    </source>
</evidence>
<dbReference type="InterPro" id="IPR011990">
    <property type="entry name" value="TPR-like_helical_dom_sf"/>
</dbReference>
<evidence type="ECO:0000313" key="4">
    <source>
        <dbReference type="EMBL" id="KAF6169216.1"/>
    </source>
</evidence>
<organism evidence="4 5">
    <name type="scientific">Kingdonia uniflora</name>
    <dbReference type="NCBI Taxonomy" id="39325"/>
    <lineage>
        <taxon>Eukaryota</taxon>
        <taxon>Viridiplantae</taxon>
        <taxon>Streptophyta</taxon>
        <taxon>Embryophyta</taxon>
        <taxon>Tracheophyta</taxon>
        <taxon>Spermatophyta</taxon>
        <taxon>Magnoliopsida</taxon>
        <taxon>Ranunculales</taxon>
        <taxon>Circaeasteraceae</taxon>
        <taxon>Kingdonia</taxon>
    </lineage>
</organism>
<feature type="repeat" description="PPR" evidence="3">
    <location>
        <begin position="115"/>
        <end position="149"/>
    </location>
</feature>
<dbReference type="InterPro" id="IPR002885">
    <property type="entry name" value="PPR_rpt"/>
</dbReference>
<comment type="caution">
    <text evidence="4">The sequence shown here is derived from an EMBL/GenBank/DDBJ whole genome shotgun (WGS) entry which is preliminary data.</text>
</comment>
<keyword evidence="2" id="KW-0677">Repeat</keyword>
<feature type="repeat" description="PPR" evidence="3">
    <location>
        <begin position="9"/>
        <end position="44"/>
    </location>
</feature>
<reference evidence="4 5" key="1">
    <citation type="journal article" date="2020" name="IScience">
        <title>Genome Sequencing of the Endangered Kingdonia uniflora (Circaeasteraceae, Ranunculales) Reveals Potential Mechanisms of Evolutionary Specialization.</title>
        <authorList>
            <person name="Sun Y."/>
            <person name="Deng T."/>
            <person name="Zhang A."/>
            <person name="Moore M.J."/>
            <person name="Landis J.B."/>
            <person name="Lin N."/>
            <person name="Zhang H."/>
            <person name="Zhang X."/>
            <person name="Huang J."/>
            <person name="Zhang X."/>
            <person name="Sun H."/>
            <person name="Wang H."/>
        </authorList>
    </citation>
    <scope>NUCLEOTIDE SEQUENCE [LARGE SCALE GENOMIC DNA]</scope>
    <source>
        <strain evidence="4">TB1705</strain>
        <tissue evidence="4">Leaf</tissue>
    </source>
</reference>
<dbReference type="Gene3D" id="1.25.40.10">
    <property type="entry name" value="Tetratricopeptide repeat domain"/>
    <property type="match status" value="3"/>
</dbReference>
<dbReference type="EMBL" id="JACGCM010000669">
    <property type="protein sequence ID" value="KAF6169216.1"/>
    <property type="molecule type" value="Genomic_DNA"/>
</dbReference>
<dbReference type="Pfam" id="PF01535">
    <property type="entry name" value="PPR"/>
    <property type="match status" value="1"/>
</dbReference>
<gene>
    <name evidence="4" type="ORF">GIB67_013646</name>
</gene>
<dbReference type="Pfam" id="PF12854">
    <property type="entry name" value="PPR_1"/>
    <property type="match status" value="1"/>
</dbReference>
<evidence type="ECO:0000313" key="5">
    <source>
        <dbReference type="Proteomes" id="UP000541444"/>
    </source>
</evidence>
<evidence type="ECO:0000256" key="2">
    <source>
        <dbReference type="ARBA" id="ARBA00022737"/>
    </source>
</evidence>
<accession>A0A7J7NPW9</accession>
<sequence length="332" mass="36973">MKQVGVPLSVSFLNVFIKALCMKKETVDHALRVFREIPDHGCIPDSYTYGTLINGLCKLGKISEAKDLFEEMDAKDCSPTIVTYTSLIHGSCLSNILDEAMELFEEISRKGIKPNMVTFSSLMDGLCKGGCSLQALKLREKMVGKRFSANTIIYNNLVSGLCKEGKVLDAVQTLDRMKLQGLKLDGVLYGRLVNSLCNSSMFQEVANLLNEMVPGGMLPIHVSWSLHVNNHNMVVSGLCTKKDLNRAFQINLSTRTKHISVDCKTYKYLVGCFSKKGDVYKASQIVNDMLLEGSIHDEWNVVVCGFLHPTKVKEAADVVYIELIDNFLETRV</sequence>
<dbReference type="PROSITE" id="PS51375">
    <property type="entry name" value="PPR"/>
    <property type="match status" value="6"/>
</dbReference>
<dbReference type="PANTHER" id="PTHR46128">
    <property type="entry name" value="MITOCHONDRIAL GROUP I INTRON SPLICING FACTOR CCM1"/>
    <property type="match status" value="1"/>
</dbReference>
<keyword evidence="5" id="KW-1185">Reference proteome</keyword>
<dbReference type="OrthoDB" id="185373at2759"/>
<dbReference type="NCBIfam" id="TIGR00756">
    <property type="entry name" value="PPR"/>
    <property type="match status" value="5"/>
</dbReference>
<comment type="similarity">
    <text evidence="1">Belongs to the PPR family. P subfamily.</text>
</comment>
<evidence type="ECO:0008006" key="6">
    <source>
        <dbReference type="Google" id="ProtNLM"/>
    </source>
</evidence>
<name>A0A7J7NPW9_9MAGN</name>
<dbReference type="PANTHER" id="PTHR46128:SF69">
    <property type="entry name" value="PENTACOTRIPEPTIDE-REPEAT REGION OF PRORP DOMAIN-CONTAINING PROTEIN"/>
    <property type="match status" value="1"/>
</dbReference>
<feature type="repeat" description="PPR" evidence="3">
    <location>
        <begin position="185"/>
        <end position="219"/>
    </location>
</feature>
<dbReference type="AlphaFoldDB" id="A0A7J7NPW9"/>
<protein>
    <recommendedName>
        <fullName evidence="6">Pentatricopeptide repeat-containing protein</fullName>
    </recommendedName>
</protein>
<feature type="repeat" description="PPR" evidence="3">
    <location>
        <begin position="150"/>
        <end position="184"/>
    </location>
</feature>
<dbReference type="Pfam" id="PF13041">
    <property type="entry name" value="PPR_2"/>
    <property type="match status" value="2"/>
</dbReference>
<proteinExistence type="inferred from homology"/>
<evidence type="ECO:0000256" key="1">
    <source>
        <dbReference type="ARBA" id="ARBA00007626"/>
    </source>
</evidence>
<dbReference type="InterPro" id="IPR050872">
    <property type="entry name" value="PPR_P_subfamily"/>
</dbReference>
<dbReference type="Proteomes" id="UP000541444">
    <property type="component" value="Unassembled WGS sequence"/>
</dbReference>
<feature type="repeat" description="PPR" evidence="3">
    <location>
        <begin position="80"/>
        <end position="114"/>
    </location>
</feature>
<feature type="repeat" description="PPR" evidence="3">
    <location>
        <begin position="45"/>
        <end position="79"/>
    </location>
</feature>